<dbReference type="PANTHER" id="PTHR30632">
    <property type="entry name" value="MOLYBDATE-BINDING PERIPLASMIC PROTEIN"/>
    <property type="match status" value="1"/>
</dbReference>
<dbReference type="PIRSF" id="PIRSF004846">
    <property type="entry name" value="ModA"/>
    <property type="match status" value="1"/>
</dbReference>
<dbReference type="GO" id="GO:0030973">
    <property type="term" value="F:molybdate ion binding"/>
    <property type="evidence" value="ECO:0007669"/>
    <property type="project" value="UniProtKB-ARBA"/>
</dbReference>
<dbReference type="SUPFAM" id="SSF53850">
    <property type="entry name" value="Periplasmic binding protein-like II"/>
    <property type="match status" value="1"/>
</dbReference>
<dbReference type="FunFam" id="3.40.190.10:FF:000035">
    <property type="entry name" value="Molybdate ABC transporter substrate-binding protein"/>
    <property type="match status" value="1"/>
</dbReference>
<keyword evidence="3 5" id="KW-0479">Metal-binding</keyword>
<name>A0A7C3PQ60_9CYAN</name>
<evidence type="ECO:0000256" key="4">
    <source>
        <dbReference type="ARBA" id="ARBA00022729"/>
    </source>
</evidence>
<dbReference type="Gene3D" id="3.40.190.10">
    <property type="entry name" value="Periplasmic binding protein-like II"/>
    <property type="match status" value="2"/>
</dbReference>
<proteinExistence type="inferred from homology"/>
<dbReference type="EMBL" id="DSRU01000181">
    <property type="protein sequence ID" value="HFM98561.1"/>
    <property type="molecule type" value="Genomic_DNA"/>
</dbReference>
<evidence type="ECO:0000313" key="6">
    <source>
        <dbReference type="EMBL" id="HFM98561.1"/>
    </source>
</evidence>
<evidence type="ECO:0000256" key="1">
    <source>
        <dbReference type="ARBA" id="ARBA00009175"/>
    </source>
</evidence>
<organism evidence="6">
    <name type="scientific">Oscillatoriales cyanobacterium SpSt-418</name>
    <dbReference type="NCBI Taxonomy" id="2282169"/>
    <lineage>
        <taxon>Bacteria</taxon>
        <taxon>Bacillati</taxon>
        <taxon>Cyanobacteriota</taxon>
        <taxon>Cyanophyceae</taxon>
        <taxon>Oscillatoriophycideae</taxon>
        <taxon>Oscillatoriales</taxon>
    </lineage>
</organism>
<evidence type="ECO:0000256" key="3">
    <source>
        <dbReference type="ARBA" id="ARBA00022723"/>
    </source>
</evidence>
<dbReference type="GO" id="GO:0015689">
    <property type="term" value="P:molybdate ion transport"/>
    <property type="evidence" value="ECO:0007669"/>
    <property type="project" value="InterPro"/>
</dbReference>
<dbReference type="CDD" id="cd13537">
    <property type="entry name" value="PBP2_YvgL_like"/>
    <property type="match status" value="1"/>
</dbReference>
<dbReference type="PANTHER" id="PTHR30632:SF0">
    <property type="entry name" value="SULFATE-BINDING PROTEIN"/>
    <property type="match status" value="1"/>
</dbReference>
<evidence type="ECO:0000256" key="2">
    <source>
        <dbReference type="ARBA" id="ARBA00022505"/>
    </source>
</evidence>
<feature type="binding site" evidence="5">
    <location>
        <position position="46"/>
    </location>
    <ligand>
        <name>molybdate</name>
        <dbReference type="ChEBI" id="CHEBI:36264"/>
    </ligand>
</feature>
<dbReference type="Pfam" id="PF13531">
    <property type="entry name" value="SBP_bac_11"/>
    <property type="match status" value="1"/>
</dbReference>
<accession>A0A7C3PQ60</accession>
<comment type="caution">
    <text evidence="6">The sequence shown here is derived from an EMBL/GenBank/DDBJ whole genome shotgun (WGS) entry which is preliminary data.</text>
</comment>
<dbReference type="InterPro" id="IPR041879">
    <property type="entry name" value="YvgL-like_PBP2"/>
</dbReference>
<feature type="binding site" evidence="5">
    <location>
        <position position="182"/>
    </location>
    <ligand>
        <name>molybdate</name>
        <dbReference type="ChEBI" id="CHEBI:36264"/>
    </ligand>
</feature>
<dbReference type="NCBIfam" id="TIGR01256">
    <property type="entry name" value="modA"/>
    <property type="match status" value="1"/>
</dbReference>
<protein>
    <submittedName>
        <fullName evidence="6">Molybdate ABC transporter substrate-binding protein</fullName>
    </submittedName>
</protein>
<dbReference type="GO" id="GO:1901359">
    <property type="term" value="F:tungstate binding"/>
    <property type="evidence" value="ECO:0007669"/>
    <property type="project" value="UniProtKB-ARBA"/>
</dbReference>
<dbReference type="GO" id="GO:0046872">
    <property type="term" value="F:metal ion binding"/>
    <property type="evidence" value="ECO:0007669"/>
    <property type="project" value="UniProtKB-KW"/>
</dbReference>
<sequence length="274" mass="29559">MRRQQAVTFIALLLLTFTSVVGARLLGSSTAIAHAKTQLTISAASSLTDALKEVAPLYEQSHANVTIRYNFASSGALQQQIEQGAPTDVFISAGTKQMNALEQANLLVPNSRQDLLTNRLVLIVPANQSDVKNTKSLTEGQVKRIAIGNPRSVPVGQYAQEALTNAGVWNQLQSKYVLATNVRQVLQFVAAGNSEAGLVYLTDAKMTNKVKIAQIVPANLHSPIVYPIAVLNNSQNQAASREFVEFLSGPTAKPVFAKYGFQMLSTNSSKLGYR</sequence>
<dbReference type="InterPro" id="IPR005950">
    <property type="entry name" value="ModA"/>
</dbReference>
<feature type="binding site" evidence="5">
    <location>
        <position position="74"/>
    </location>
    <ligand>
        <name>molybdate</name>
        <dbReference type="ChEBI" id="CHEBI:36264"/>
    </ligand>
</feature>
<evidence type="ECO:0000256" key="5">
    <source>
        <dbReference type="PIRSR" id="PIRSR004846-1"/>
    </source>
</evidence>
<dbReference type="InterPro" id="IPR050682">
    <property type="entry name" value="ModA/WtpA"/>
</dbReference>
<keyword evidence="2 5" id="KW-0500">Molybdenum</keyword>
<keyword evidence="4" id="KW-0732">Signal</keyword>
<comment type="similarity">
    <text evidence="1">Belongs to the bacterial solute-binding protein ModA family.</text>
</comment>
<gene>
    <name evidence="6" type="primary">modA</name>
    <name evidence="6" type="ORF">ENR64_12565</name>
</gene>
<reference evidence="6" key="1">
    <citation type="journal article" date="2020" name="mSystems">
        <title>Genome- and Community-Level Interaction Insights into Carbon Utilization and Element Cycling Functions of Hydrothermarchaeota in Hydrothermal Sediment.</title>
        <authorList>
            <person name="Zhou Z."/>
            <person name="Liu Y."/>
            <person name="Xu W."/>
            <person name="Pan J."/>
            <person name="Luo Z.H."/>
            <person name="Li M."/>
        </authorList>
    </citation>
    <scope>NUCLEOTIDE SEQUENCE [LARGE SCALE GENOMIC DNA]</scope>
    <source>
        <strain evidence="6">SpSt-418</strain>
    </source>
</reference>
<dbReference type="AlphaFoldDB" id="A0A7C3PQ60"/>
<feature type="binding site" evidence="5">
    <location>
        <position position="200"/>
    </location>
    <ligand>
        <name>molybdate</name>
        <dbReference type="ChEBI" id="CHEBI:36264"/>
    </ligand>
</feature>